<dbReference type="SUPFAM" id="SSF158397">
    <property type="entry name" value="TM1646-like"/>
    <property type="match status" value="1"/>
</dbReference>
<dbReference type="InterPro" id="IPR005585">
    <property type="entry name" value="DUF327"/>
</dbReference>
<dbReference type="AlphaFoldDB" id="A0ABD5IVC3"/>
<dbReference type="Proteomes" id="UP001339962">
    <property type="component" value="Unassembled WGS sequence"/>
</dbReference>
<protein>
    <submittedName>
        <fullName evidence="1">YaaR family protein</fullName>
    </submittedName>
</protein>
<organism evidence="1 2">
    <name type="scientific">Anoxybacteroides rupiense</name>
    <dbReference type="NCBI Taxonomy" id="311460"/>
    <lineage>
        <taxon>Bacteria</taxon>
        <taxon>Bacillati</taxon>
        <taxon>Bacillota</taxon>
        <taxon>Bacilli</taxon>
        <taxon>Bacillales</taxon>
        <taxon>Anoxybacillaceae</taxon>
        <taxon>Anoxybacteroides</taxon>
    </lineage>
</organism>
<evidence type="ECO:0000313" key="1">
    <source>
        <dbReference type="EMBL" id="MED5051730.1"/>
    </source>
</evidence>
<comment type="caution">
    <text evidence="1">The sequence shown here is derived from an EMBL/GenBank/DDBJ whole genome shotgun (WGS) entry which is preliminary data.</text>
</comment>
<accession>A0ABD5IVC3</accession>
<dbReference type="EMBL" id="JARTLI010000011">
    <property type="protein sequence ID" value="MED5051730.1"/>
    <property type="molecule type" value="Genomic_DNA"/>
</dbReference>
<dbReference type="RefSeq" id="WP_328218017.1">
    <property type="nucleotide sequence ID" value="NZ_JARTLI010000011.1"/>
</dbReference>
<name>A0ABD5IVC3_9BACL</name>
<dbReference type="Pfam" id="PF03885">
    <property type="entry name" value="DUF327"/>
    <property type="match status" value="1"/>
</dbReference>
<dbReference type="Gene3D" id="1.20.120.490">
    <property type="entry name" value="Hypothetical protein TM1646-like domain"/>
    <property type="match status" value="1"/>
</dbReference>
<proteinExistence type="predicted"/>
<evidence type="ECO:0000313" key="2">
    <source>
        <dbReference type="Proteomes" id="UP001339962"/>
    </source>
</evidence>
<sequence>MEVQKVTKPNMIKTTQPKETVPSASVSFAEVMAKKQDDLVYGRFQQLVQQIADQGKVLAESHSVEDLRKYKKLVKTLLDDAVKHGLQLSEQRSFSWNGRQRLYKLVKEVDQKLLDLTNQVLQNEKDGMGILRAIGEIQGLIINVYT</sequence>
<dbReference type="InterPro" id="IPR024042">
    <property type="entry name" value="TM1646-like_dom_sf"/>
</dbReference>
<reference evidence="1 2" key="1">
    <citation type="submission" date="2023-03" db="EMBL/GenBank/DDBJ databases">
        <title>Bacillus Genome Sequencing.</title>
        <authorList>
            <person name="Dunlap C."/>
        </authorList>
    </citation>
    <scope>NUCLEOTIDE SEQUENCE [LARGE SCALE GENOMIC DNA]</scope>
    <source>
        <strain evidence="1 2">NRS-38</strain>
    </source>
</reference>
<gene>
    <name evidence="1" type="ORF">P9850_07660</name>
</gene>